<keyword evidence="1" id="KW-0472">Membrane</keyword>
<accession>A0A9E8RX76</accession>
<proteinExistence type="predicted"/>
<evidence type="ECO:0000256" key="1">
    <source>
        <dbReference type="SAM" id="Phobius"/>
    </source>
</evidence>
<dbReference type="EMBL" id="CP106877">
    <property type="protein sequence ID" value="WAA11446.1"/>
    <property type="molecule type" value="Genomic_DNA"/>
</dbReference>
<dbReference type="KEGG" id="fhl:OE105_07310"/>
<dbReference type="AlphaFoldDB" id="A0A9E8RX76"/>
<keyword evidence="1" id="KW-1133">Transmembrane helix</keyword>
<name>A0A9E8RX76_9BACI</name>
<feature type="transmembrane region" description="Helical" evidence="1">
    <location>
        <begin position="12"/>
        <end position="38"/>
    </location>
</feature>
<gene>
    <name evidence="2" type="ORF">OE105_07310</name>
</gene>
<evidence type="ECO:0000313" key="2">
    <source>
        <dbReference type="EMBL" id="WAA11446.1"/>
    </source>
</evidence>
<protein>
    <submittedName>
        <fullName evidence="2">Uncharacterized protein</fullName>
    </submittedName>
</protein>
<dbReference type="Proteomes" id="UP001164726">
    <property type="component" value="Chromosome"/>
</dbReference>
<evidence type="ECO:0000313" key="3">
    <source>
        <dbReference type="Proteomes" id="UP001164726"/>
    </source>
</evidence>
<keyword evidence="1" id="KW-0812">Transmembrane</keyword>
<sequence length="113" mass="13531">MRRKMGSDQSASIYLEFLFAFSIWLIILSFTLPAFLYITIQRMEVFSDQEATFHVTEQTINYILEEPLETEINGKYTDYFVTVERMENSVNICVRYFLKNQEEKCVCRSIQRR</sequence>
<reference evidence="2" key="1">
    <citation type="submission" date="2022-09" db="EMBL/GenBank/DDBJ databases">
        <title>Complete Genomes of Fervidibacillus albus and Fervidibacillus halotolerans isolated from tidal flat sediments.</title>
        <authorList>
            <person name="Kwon K.K."/>
            <person name="Yang S.-H."/>
            <person name="Park M.J."/>
            <person name="Oh H.-M."/>
        </authorList>
    </citation>
    <scope>NUCLEOTIDE SEQUENCE</scope>
    <source>
        <strain evidence="2">MEBiC13594</strain>
    </source>
</reference>
<keyword evidence="3" id="KW-1185">Reference proteome</keyword>
<organism evidence="2 3">
    <name type="scientific">Fervidibacillus halotolerans</name>
    <dbReference type="NCBI Taxonomy" id="2980027"/>
    <lineage>
        <taxon>Bacteria</taxon>
        <taxon>Bacillati</taxon>
        <taxon>Bacillota</taxon>
        <taxon>Bacilli</taxon>
        <taxon>Bacillales</taxon>
        <taxon>Bacillaceae</taxon>
        <taxon>Fervidibacillus</taxon>
    </lineage>
</organism>
<dbReference type="RefSeq" id="WP_275419557.1">
    <property type="nucleotide sequence ID" value="NZ_CP106877.1"/>
</dbReference>